<dbReference type="Proteomes" id="UP001165083">
    <property type="component" value="Unassembled WGS sequence"/>
</dbReference>
<dbReference type="PANTHER" id="PTHR10869">
    <property type="entry name" value="PROLYL 4-HYDROXYLASE ALPHA SUBUNIT"/>
    <property type="match status" value="1"/>
</dbReference>
<dbReference type="FunFam" id="2.60.120.620:FF:000023">
    <property type="entry name" value="Transmembrane prolyl 4-hydroxylase"/>
    <property type="match status" value="1"/>
</dbReference>
<evidence type="ECO:0000256" key="3">
    <source>
        <dbReference type="ARBA" id="ARBA00022964"/>
    </source>
</evidence>
<keyword evidence="3" id="KW-0223">Dioxygenase</keyword>
<comment type="cofactor">
    <cofactor evidence="1">
        <name>L-ascorbate</name>
        <dbReference type="ChEBI" id="CHEBI:38290"/>
    </cofactor>
</comment>
<dbReference type="InterPro" id="IPR006620">
    <property type="entry name" value="Pro_4_hyd_alph"/>
</dbReference>
<dbReference type="EMBL" id="BSXW01000400">
    <property type="protein sequence ID" value="GMF21214.1"/>
    <property type="molecule type" value="Genomic_DNA"/>
</dbReference>
<keyword evidence="4" id="KW-0560">Oxidoreductase</keyword>
<reference evidence="8" key="1">
    <citation type="submission" date="2023-04" db="EMBL/GenBank/DDBJ databases">
        <title>Phytophthora lilii NBRC 32176.</title>
        <authorList>
            <person name="Ichikawa N."/>
            <person name="Sato H."/>
            <person name="Tonouchi N."/>
        </authorList>
    </citation>
    <scope>NUCLEOTIDE SEQUENCE</scope>
    <source>
        <strain evidence="8">NBRC 32176</strain>
    </source>
</reference>
<dbReference type="OrthoDB" id="420380at2759"/>
<evidence type="ECO:0000313" key="9">
    <source>
        <dbReference type="Proteomes" id="UP001165083"/>
    </source>
</evidence>
<dbReference type="Gene3D" id="2.60.120.620">
    <property type="entry name" value="q2cbj1_9rhob like domain"/>
    <property type="match status" value="2"/>
</dbReference>
<proteinExistence type="predicted"/>
<dbReference type="FunFam" id="2.60.120.620:FF:000070">
    <property type="entry name" value="Uncharacterized protein"/>
    <property type="match status" value="1"/>
</dbReference>
<dbReference type="GO" id="GO:0005506">
    <property type="term" value="F:iron ion binding"/>
    <property type="evidence" value="ECO:0007669"/>
    <property type="project" value="InterPro"/>
</dbReference>
<evidence type="ECO:0000256" key="2">
    <source>
        <dbReference type="ARBA" id="ARBA00022723"/>
    </source>
</evidence>
<keyword evidence="5" id="KW-0408">Iron</keyword>
<sequence length="703" mass="79241">MGKAKTKSPETEANSSPSETQHKAGDSGSVVLKLVSVAVVVLAVASGCFFQRGRDFDDVALKVLRDTGLLPRVPSNVLDALGLLPDKYETDIVRMEVRHLVSELKCNDSDYSAAPLLDGKIFPVTEPMEKEKPMTDDRVFFMLNGANDGVYVSWNGQFECVGQAAEVAAAWLGADRDVMVNGVRLYSQMGWPVRNAAELSATKNIVHALLDFQLWQWPGIKKGYKYVLEDGVTLTTVGMRPKVFDVEYFLTQKEADKIIKLGSPHLGRSKVDGSNSSKVVTKSRTSHTSFLPDDFFTREFRARSARVARLSSPSFAERLQLVRYNAGEFYRKHLDTFASRQFLPKGADHKYGMDAYKQWANWAADKIRELSVHREIPEDFREGGRLFPNAEDNQRFPNALAKLFYPAANASNLFKAFSDEDWLAWLDVNVGNNALGVMDSLLAADKKPEYLPLLVKAWEDALGLPELQYTFPKPEVNSVSHFFAWVRWAKERIEFLGSEVPAVARPSGKLYPKYTVAFQEELLGYILDDHTSGLITRITNTEWYEYMVENRGKNHVLFKVLKAFPQFAELAIKTWETRVRAPSQLRYTLPAYVKHFHPQRYVTLFLYLNNQTKVGGETVFPYSLDRYSDEKIVRNGMDECSSGLAVPPLGLHASLFYVQTPEGDVDLLSRHGGCPPHEGTKWGSNSFMWDSDADEAADLWTTK</sequence>
<feature type="domain" description="Prolyl 4-hydroxylase alpha subunit" evidence="7">
    <location>
        <begin position="241"/>
        <end position="689"/>
    </location>
</feature>
<gene>
    <name evidence="8" type="ORF">Plil01_000835600</name>
</gene>
<dbReference type="AlphaFoldDB" id="A0A9W6TVC9"/>
<feature type="region of interest" description="Disordered" evidence="6">
    <location>
        <begin position="1"/>
        <end position="24"/>
    </location>
</feature>
<evidence type="ECO:0000313" key="8">
    <source>
        <dbReference type="EMBL" id="GMF21214.1"/>
    </source>
</evidence>
<dbReference type="GO" id="GO:0031418">
    <property type="term" value="F:L-ascorbic acid binding"/>
    <property type="evidence" value="ECO:0007669"/>
    <property type="project" value="InterPro"/>
</dbReference>
<protein>
    <submittedName>
        <fullName evidence="8">Unnamed protein product</fullName>
    </submittedName>
</protein>
<keyword evidence="2" id="KW-0479">Metal-binding</keyword>
<dbReference type="GO" id="GO:0004656">
    <property type="term" value="F:procollagen-proline 4-dioxygenase activity"/>
    <property type="evidence" value="ECO:0007669"/>
    <property type="project" value="TreeGrafter"/>
</dbReference>
<dbReference type="InterPro" id="IPR045054">
    <property type="entry name" value="P4HA-like"/>
</dbReference>
<evidence type="ECO:0000256" key="6">
    <source>
        <dbReference type="SAM" id="MobiDB-lite"/>
    </source>
</evidence>
<dbReference type="GO" id="GO:0005783">
    <property type="term" value="C:endoplasmic reticulum"/>
    <property type="evidence" value="ECO:0007669"/>
    <property type="project" value="TreeGrafter"/>
</dbReference>
<evidence type="ECO:0000256" key="1">
    <source>
        <dbReference type="ARBA" id="ARBA00001961"/>
    </source>
</evidence>
<keyword evidence="9" id="KW-1185">Reference proteome</keyword>
<evidence type="ECO:0000256" key="5">
    <source>
        <dbReference type="ARBA" id="ARBA00023004"/>
    </source>
</evidence>
<accession>A0A9W6TVC9</accession>
<dbReference type="PANTHER" id="PTHR10869:SF226">
    <property type="entry name" value="PROLYL 4-HYDROXYLASE ALPHA SUBUNIT DOMAIN-CONTAINING PROTEIN"/>
    <property type="match status" value="1"/>
</dbReference>
<dbReference type="SMART" id="SM00702">
    <property type="entry name" value="P4Hc"/>
    <property type="match status" value="1"/>
</dbReference>
<evidence type="ECO:0000256" key="4">
    <source>
        <dbReference type="ARBA" id="ARBA00023002"/>
    </source>
</evidence>
<name>A0A9W6TVC9_9STRA</name>
<comment type="caution">
    <text evidence="8">The sequence shown here is derived from an EMBL/GenBank/DDBJ whole genome shotgun (WGS) entry which is preliminary data.</text>
</comment>
<organism evidence="8 9">
    <name type="scientific">Phytophthora lilii</name>
    <dbReference type="NCBI Taxonomy" id="2077276"/>
    <lineage>
        <taxon>Eukaryota</taxon>
        <taxon>Sar</taxon>
        <taxon>Stramenopiles</taxon>
        <taxon>Oomycota</taxon>
        <taxon>Peronosporomycetes</taxon>
        <taxon>Peronosporales</taxon>
        <taxon>Peronosporaceae</taxon>
        <taxon>Phytophthora</taxon>
    </lineage>
</organism>
<evidence type="ECO:0000259" key="7">
    <source>
        <dbReference type="SMART" id="SM00702"/>
    </source>
</evidence>